<feature type="region of interest" description="Disordered" evidence="5">
    <location>
        <begin position="1"/>
        <end position="22"/>
    </location>
</feature>
<dbReference type="Pfam" id="PF01694">
    <property type="entry name" value="Rhomboid"/>
    <property type="match status" value="1"/>
</dbReference>
<evidence type="ECO:0000313" key="9">
    <source>
        <dbReference type="Proteomes" id="UP000623010"/>
    </source>
</evidence>
<feature type="transmembrane region" description="Helical" evidence="6">
    <location>
        <begin position="105"/>
        <end position="122"/>
    </location>
</feature>
<dbReference type="AlphaFoldDB" id="A0A918R3K3"/>
<keyword evidence="4 6" id="KW-0472">Membrane</keyword>
<evidence type="ECO:0000256" key="5">
    <source>
        <dbReference type="SAM" id="MobiDB-lite"/>
    </source>
</evidence>
<evidence type="ECO:0000256" key="4">
    <source>
        <dbReference type="ARBA" id="ARBA00023136"/>
    </source>
</evidence>
<dbReference type="InterPro" id="IPR035952">
    <property type="entry name" value="Rhomboid-like_sf"/>
</dbReference>
<evidence type="ECO:0000259" key="7">
    <source>
        <dbReference type="Pfam" id="PF01694"/>
    </source>
</evidence>
<feature type="domain" description="Peptidase S54 rhomboid" evidence="7">
    <location>
        <begin position="63"/>
        <end position="190"/>
    </location>
</feature>
<evidence type="ECO:0000313" key="8">
    <source>
        <dbReference type="EMBL" id="GGZ81774.1"/>
    </source>
</evidence>
<name>A0A918R3K3_9ACTN</name>
<dbReference type="Gene3D" id="1.20.1540.10">
    <property type="entry name" value="Rhomboid-like"/>
    <property type="match status" value="1"/>
</dbReference>
<dbReference type="Proteomes" id="UP000623010">
    <property type="component" value="Unassembled WGS sequence"/>
</dbReference>
<protein>
    <recommendedName>
        <fullName evidence="7">Peptidase S54 rhomboid domain-containing protein</fullName>
    </recommendedName>
</protein>
<dbReference type="GO" id="GO:0016020">
    <property type="term" value="C:membrane"/>
    <property type="evidence" value="ECO:0007669"/>
    <property type="project" value="UniProtKB-SubCell"/>
</dbReference>
<dbReference type="RefSeq" id="WP_190056951.1">
    <property type="nucleotide sequence ID" value="NZ_BMWH01000005.1"/>
</dbReference>
<feature type="transmembrane region" description="Helical" evidence="6">
    <location>
        <begin position="157"/>
        <end position="174"/>
    </location>
</feature>
<comment type="subcellular location">
    <subcellularLocation>
        <location evidence="1">Membrane</location>
        <topology evidence="1">Multi-pass membrane protein</topology>
    </subcellularLocation>
</comment>
<reference evidence="8" key="1">
    <citation type="journal article" date="2014" name="Int. J. Syst. Evol. Microbiol.">
        <title>Complete genome sequence of Corynebacterium casei LMG S-19264T (=DSM 44701T), isolated from a smear-ripened cheese.</title>
        <authorList>
            <consortium name="US DOE Joint Genome Institute (JGI-PGF)"/>
            <person name="Walter F."/>
            <person name="Albersmeier A."/>
            <person name="Kalinowski J."/>
            <person name="Ruckert C."/>
        </authorList>
    </citation>
    <scope>NUCLEOTIDE SEQUENCE</scope>
    <source>
        <strain evidence="8">JCM 5016</strain>
    </source>
</reference>
<dbReference type="SUPFAM" id="SSF144091">
    <property type="entry name" value="Rhomboid-like"/>
    <property type="match status" value="1"/>
</dbReference>
<evidence type="ECO:0000256" key="1">
    <source>
        <dbReference type="ARBA" id="ARBA00004141"/>
    </source>
</evidence>
<comment type="caution">
    <text evidence="8">The sequence shown here is derived from an EMBL/GenBank/DDBJ whole genome shotgun (WGS) entry which is preliminary data.</text>
</comment>
<keyword evidence="3 6" id="KW-1133">Transmembrane helix</keyword>
<gene>
    <name evidence="8" type="ORF">GCM10010389_19490</name>
</gene>
<evidence type="ECO:0000256" key="3">
    <source>
        <dbReference type="ARBA" id="ARBA00022989"/>
    </source>
</evidence>
<feature type="transmembrane region" description="Helical" evidence="6">
    <location>
        <begin position="128"/>
        <end position="145"/>
    </location>
</feature>
<evidence type="ECO:0000256" key="6">
    <source>
        <dbReference type="SAM" id="Phobius"/>
    </source>
</evidence>
<evidence type="ECO:0000256" key="2">
    <source>
        <dbReference type="ARBA" id="ARBA00022692"/>
    </source>
</evidence>
<reference evidence="8" key="2">
    <citation type="submission" date="2020-09" db="EMBL/GenBank/DDBJ databases">
        <authorList>
            <person name="Sun Q."/>
            <person name="Ohkuma M."/>
        </authorList>
    </citation>
    <scope>NUCLEOTIDE SEQUENCE</scope>
    <source>
        <strain evidence="8">JCM 5016</strain>
    </source>
</reference>
<dbReference type="GO" id="GO:0004252">
    <property type="term" value="F:serine-type endopeptidase activity"/>
    <property type="evidence" value="ECO:0007669"/>
    <property type="project" value="InterPro"/>
</dbReference>
<proteinExistence type="predicted"/>
<dbReference type="EMBL" id="BMWH01000005">
    <property type="protein sequence ID" value="GGZ81774.1"/>
    <property type="molecule type" value="Genomic_DNA"/>
</dbReference>
<keyword evidence="9" id="KW-1185">Reference proteome</keyword>
<feature type="transmembrane region" description="Helical" evidence="6">
    <location>
        <begin position="180"/>
        <end position="198"/>
    </location>
</feature>
<accession>A0A918R3K3</accession>
<dbReference type="InterPro" id="IPR022764">
    <property type="entry name" value="Peptidase_S54_rhomboid_dom"/>
</dbReference>
<keyword evidence="2 6" id="KW-0812">Transmembrane</keyword>
<sequence>MATGARPDERIPSPAPGPGARRWRVPPATASVLLVTGAVTAAQFPFPEVLQALRRDPDALAAGEWWRSLSPLLVQSPGWQALVTVPAVAALGVPVERILGARGMLALYLVPAAVGELAGYLWQPHGAGNSIAVLGLAGGLVSWLFLEAQDRGWPRPLLNRVRIWGAAVLAGAVVDTALRDIHGLPTLTGAALGAGLLLRRRRRRKAA</sequence>
<organism evidence="8 9">
    <name type="scientific">Streptomyces echinoruber</name>
    <dbReference type="NCBI Taxonomy" id="68898"/>
    <lineage>
        <taxon>Bacteria</taxon>
        <taxon>Bacillati</taxon>
        <taxon>Actinomycetota</taxon>
        <taxon>Actinomycetes</taxon>
        <taxon>Kitasatosporales</taxon>
        <taxon>Streptomycetaceae</taxon>
        <taxon>Streptomyces</taxon>
    </lineage>
</organism>
<feature type="compositionally biased region" description="Basic and acidic residues" evidence="5">
    <location>
        <begin position="1"/>
        <end position="11"/>
    </location>
</feature>